<evidence type="ECO:0000256" key="9">
    <source>
        <dbReference type="RuleBase" id="RU361153"/>
    </source>
</evidence>
<dbReference type="STRING" id="1137138.A0A067NHM5"/>
<dbReference type="InterPro" id="IPR001547">
    <property type="entry name" value="Glyco_hydro_5"/>
</dbReference>
<evidence type="ECO:0000313" key="13">
    <source>
        <dbReference type="EMBL" id="KDQ27533.1"/>
    </source>
</evidence>
<evidence type="ECO:0000256" key="10">
    <source>
        <dbReference type="SAM" id="MobiDB-lite"/>
    </source>
</evidence>
<dbReference type="InterPro" id="IPR017853">
    <property type="entry name" value="GH"/>
</dbReference>
<dbReference type="GO" id="GO:0016985">
    <property type="term" value="F:mannan endo-1,4-beta-mannosidase activity"/>
    <property type="evidence" value="ECO:0007669"/>
    <property type="project" value="UniProtKB-EC"/>
</dbReference>
<dbReference type="HOGENOM" id="CLU_031603_4_1_1"/>
<dbReference type="GO" id="GO:0046355">
    <property type="term" value="P:mannan catabolic process"/>
    <property type="evidence" value="ECO:0007669"/>
    <property type="project" value="UniProtKB-ARBA"/>
</dbReference>
<proteinExistence type="inferred from homology"/>
<comment type="subcellular location">
    <subcellularLocation>
        <location evidence="2">Secreted</location>
    </subcellularLocation>
</comment>
<evidence type="ECO:0000259" key="12">
    <source>
        <dbReference type="Pfam" id="PF00150"/>
    </source>
</evidence>
<evidence type="ECO:0000256" key="4">
    <source>
        <dbReference type="ARBA" id="ARBA00012706"/>
    </source>
</evidence>
<protein>
    <recommendedName>
        <fullName evidence="4">mannan endo-1,4-beta-mannosidase</fullName>
        <ecNumber evidence="4">3.2.1.78</ecNumber>
    </recommendedName>
</protein>
<evidence type="ECO:0000256" key="11">
    <source>
        <dbReference type="SAM" id="SignalP"/>
    </source>
</evidence>
<dbReference type="InParanoid" id="A0A067NHM5"/>
<evidence type="ECO:0000256" key="8">
    <source>
        <dbReference type="ARBA" id="ARBA00023295"/>
    </source>
</evidence>
<organism evidence="13 14">
    <name type="scientific">Pleurotus ostreatus (strain PC15)</name>
    <name type="common">Oyster mushroom</name>
    <dbReference type="NCBI Taxonomy" id="1137138"/>
    <lineage>
        <taxon>Eukaryota</taxon>
        <taxon>Fungi</taxon>
        <taxon>Dikarya</taxon>
        <taxon>Basidiomycota</taxon>
        <taxon>Agaricomycotina</taxon>
        <taxon>Agaricomycetes</taxon>
        <taxon>Agaricomycetidae</taxon>
        <taxon>Agaricales</taxon>
        <taxon>Pleurotineae</taxon>
        <taxon>Pleurotaceae</taxon>
        <taxon>Pleurotus</taxon>
    </lineage>
</organism>
<keyword evidence="5" id="KW-0964">Secreted</keyword>
<dbReference type="PANTHER" id="PTHR31451:SF39">
    <property type="entry name" value="MANNAN ENDO-1,4-BETA-MANNOSIDASE 1"/>
    <property type="match status" value="1"/>
</dbReference>
<dbReference type="EC" id="3.2.1.78" evidence="4"/>
<feature type="domain" description="Glycoside hydrolase family 5" evidence="12">
    <location>
        <begin position="104"/>
        <end position="419"/>
    </location>
</feature>
<dbReference type="VEuPathDB" id="FungiDB:PLEOSDRAFT_158584"/>
<dbReference type="InterPro" id="IPR045053">
    <property type="entry name" value="MAN-like"/>
</dbReference>
<keyword evidence="6 11" id="KW-0732">Signal</keyword>
<gene>
    <name evidence="13" type="ORF">PLEOSDRAFT_158584</name>
</gene>
<dbReference type="OrthoDB" id="406631at2759"/>
<dbReference type="Proteomes" id="UP000027073">
    <property type="component" value="Unassembled WGS sequence"/>
</dbReference>
<feature type="chain" id="PRO_5001646634" description="mannan endo-1,4-beta-mannosidase" evidence="11">
    <location>
        <begin position="20"/>
        <end position="457"/>
    </location>
</feature>
<evidence type="ECO:0000256" key="2">
    <source>
        <dbReference type="ARBA" id="ARBA00004613"/>
    </source>
</evidence>
<dbReference type="Gene3D" id="3.20.20.80">
    <property type="entry name" value="Glycosidases"/>
    <property type="match status" value="1"/>
</dbReference>
<dbReference type="SUPFAM" id="SSF51445">
    <property type="entry name" value="(Trans)glycosidases"/>
    <property type="match status" value="1"/>
</dbReference>
<dbReference type="Pfam" id="PF00150">
    <property type="entry name" value="Cellulase"/>
    <property type="match status" value="1"/>
</dbReference>
<dbReference type="PANTHER" id="PTHR31451">
    <property type="match status" value="1"/>
</dbReference>
<dbReference type="PROSITE" id="PS00659">
    <property type="entry name" value="GLYCOSYL_HYDROL_F5"/>
    <property type="match status" value="1"/>
</dbReference>
<reference evidence="14" key="1">
    <citation type="journal article" date="2014" name="Proc. Natl. Acad. Sci. U.S.A.">
        <title>Extensive sampling of basidiomycete genomes demonstrates inadequacy of the white-rot/brown-rot paradigm for wood decay fungi.</title>
        <authorList>
            <person name="Riley R."/>
            <person name="Salamov A.A."/>
            <person name="Brown D.W."/>
            <person name="Nagy L.G."/>
            <person name="Floudas D."/>
            <person name="Held B.W."/>
            <person name="Levasseur A."/>
            <person name="Lombard V."/>
            <person name="Morin E."/>
            <person name="Otillar R."/>
            <person name="Lindquist E.A."/>
            <person name="Sun H."/>
            <person name="LaButti K.M."/>
            <person name="Schmutz J."/>
            <person name="Jabbour D."/>
            <person name="Luo H."/>
            <person name="Baker S.E."/>
            <person name="Pisabarro A.G."/>
            <person name="Walton J.D."/>
            <person name="Blanchette R.A."/>
            <person name="Henrissat B."/>
            <person name="Martin F."/>
            <person name="Cullen D."/>
            <person name="Hibbett D.S."/>
            <person name="Grigoriev I.V."/>
        </authorList>
    </citation>
    <scope>NUCLEOTIDE SEQUENCE [LARGE SCALE GENOMIC DNA]</scope>
    <source>
        <strain evidence="14">PC15</strain>
    </source>
</reference>
<feature type="region of interest" description="Disordered" evidence="10">
    <location>
        <begin position="50"/>
        <end position="76"/>
    </location>
</feature>
<dbReference type="GO" id="GO:0005576">
    <property type="term" value="C:extracellular region"/>
    <property type="evidence" value="ECO:0007669"/>
    <property type="project" value="UniProtKB-SubCell"/>
</dbReference>
<dbReference type="AlphaFoldDB" id="A0A067NHM5"/>
<dbReference type="InterPro" id="IPR018087">
    <property type="entry name" value="Glyco_hydro_5_CS"/>
</dbReference>
<evidence type="ECO:0000256" key="7">
    <source>
        <dbReference type="ARBA" id="ARBA00022801"/>
    </source>
</evidence>
<comment type="catalytic activity">
    <reaction evidence="1">
        <text>Random hydrolysis of (1-&gt;4)-beta-D-mannosidic linkages in mannans, galactomannans and glucomannans.</text>
        <dbReference type="EC" id="3.2.1.78"/>
    </reaction>
</comment>
<evidence type="ECO:0000313" key="14">
    <source>
        <dbReference type="Proteomes" id="UP000027073"/>
    </source>
</evidence>
<dbReference type="EMBL" id="KL198008">
    <property type="protein sequence ID" value="KDQ27533.1"/>
    <property type="molecule type" value="Genomic_DNA"/>
</dbReference>
<feature type="signal peptide" evidence="11">
    <location>
        <begin position="1"/>
        <end position="19"/>
    </location>
</feature>
<evidence type="ECO:0000256" key="5">
    <source>
        <dbReference type="ARBA" id="ARBA00022525"/>
    </source>
</evidence>
<evidence type="ECO:0000256" key="1">
    <source>
        <dbReference type="ARBA" id="ARBA00001678"/>
    </source>
</evidence>
<keyword evidence="7 9" id="KW-0378">Hydrolase</keyword>
<comment type="similarity">
    <text evidence="3 9">Belongs to the glycosyl hydrolase 5 (cellulase A) family.</text>
</comment>
<evidence type="ECO:0000256" key="6">
    <source>
        <dbReference type="ARBA" id="ARBA00022729"/>
    </source>
</evidence>
<keyword evidence="8 9" id="KW-0326">Glycosidase</keyword>
<name>A0A067NHM5_PLEO1</name>
<accession>A0A067NHM5</accession>
<sequence>MKLAAGLVALAVALSPVRGVVVEWACASGLVCLVNNEWYSQCIKGTSSVPPITSTPPTSTSVTPTTTSSTPTTSVAPPASTGFVKTSGTEFVLNGSKYTVVGHNSYWVGLSGLSLSDMNQAFSDIAATGATTVRTMGFNDQTDPTYWGPYYQLWTDGVPTINTGPTGLENFGNPQASELWAPAKHPVLPLTDNVVALAKANGLRLIVPLTNNWSDYGGMDVYVQQLTDSTDHDLFYTDATVIAAYKNYIHAFVSRYVNEPTILAWELANEPRCRGTSSTTSGSCTPATITSWAADISAYLKSIDSNHLVGLGDEGFFNRPGSPTYPYQGSEGIDFDANLQINTLDFGTIHCYPDGWGTTADAVAWGNGWIRDHATSMVQANKPVIMEEFGMLENKVPIYTEWFNTIETSGFTGDLVWEAGSRFSWGDTYNGGYAIYPGDDAYALLTEHAAALKSRPL</sequence>
<evidence type="ECO:0000256" key="3">
    <source>
        <dbReference type="ARBA" id="ARBA00005641"/>
    </source>
</evidence>